<dbReference type="InterPro" id="IPR032867">
    <property type="entry name" value="DYW_dom"/>
</dbReference>
<feature type="repeat" description="PPR" evidence="4">
    <location>
        <begin position="191"/>
        <end position="225"/>
    </location>
</feature>
<keyword evidence="2" id="KW-0677">Repeat</keyword>
<dbReference type="GO" id="GO:0009451">
    <property type="term" value="P:RNA modification"/>
    <property type="evidence" value="ECO:0007669"/>
    <property type="project" value="InterPro"/>
</dbReference>
<dbReference type="Pfam" id="PF23276">
    <property type="entry name" value="TPR_24"/>
    <property type="match status" value="1"/>
</dbReference>
<evidence type="ECO:0000256" key="1">
    <source>
        <dbReference type="ARBA" id="ARBA00006643"/>
    </source>
</evidence>
<dbReference type="InterPro" id="IPR046960">
    <property type="entry name" value="PPR_At4g14850-like_plant"/>
</dbReference>
<sequence length="667" mass="72584">MCPSPSPSSSPSSSSSPLKTLALGIETLIHHPSSSRLLQIHALLLKSPLHRSRSLLRRALLLLLPRSLAHARSLFDRVAAPDPFLYNALIRAHLRCGAPSEALSLFRRMRLQLHPTALDSFALSSALQACARSGEPRTGEAIHAHVVKSGFVADLFMRTALVEMYAKAEGAAAAAAAAAARKAFDEMPERDVFSYNVMLAAYVARGDVAGARRLFDDMPERDLVSWNTMLHGHATSGDADAARAVFDAAAAAAADRRDAFSWSSMISAYVRAKRPGEALELFAAMRSAGVAPDAVAMVAALSACGDAGALRAGSEIHELIERNGVEVDLRLGTALVDMYAKCGDIDRALGAFRALTAKDVLAWSSMILGLANHGLGKLALEFFSEMVSGGVEPNGITFVGVLSACVHAGLVREGRDCFDSMESVYGVSPAVEHYGCMVDLLGRAGRIEEARELVRGMPFAPDAVVWRALLGACRIHRNVETAEEAIANLVKLEPRADGHYVLLSNIYAQADKWDGVAEMRRTIKRNNIRRVPGSSAIEVGKAIHRFVAGDRSHPRRDEIYRTLGEMIERLKEAGYRPMTSLVLREGIDERSKERLLAEHSEKLAIAFGLLATPSESTVRITKNLRVCEDCHSAIKLVSLVYDRKLIVRDRNRFHHFSEGECSCGDYW</sequence>
<feature type="repeat" description="PPR" evidence="4">
    <location>
        <begin position="258"/>
        <end position="292"/>
    </location>
</feature>
<dbReference type="InterPro" id="IPR011990">
    <property type="entry name" value="TPR-like_helical_dom_sf"/>
</dbReference>
<feature type="repeat" description="PPR" evidence="4">
    <location>
        <begin position="82"/>
        <end position="112"/>
    </location>
</feature>
<protein>
    <submittedName>
        <fullName evidence="7">Pentatricopeptide repeat-containing protein</fullName>
    </submittedName>
</protein>
<dbReference type="FunFam" id="1.25.40.10:FF:000690">
    <property type="entry name" value="Pentatricopeptide repeat-containing protein"/>
    <property type="match status" value="1"/>
</dbReference>
<dbReference type="Pfam" id="PF01535">
    <property type="entry name" value="PPR"/>
    <property type="match status" value="3"/>
</dbReference>
<dbReference type="PROSITE" id="PS51375">
    <property type="entry name" value="PPR"/>
    <property type="match status" value="4"/>
</dbReference>
<dbReference type="PANTHER" id="PTHR47926">
    <property type="entry name" value="PENTATRICOPEPTIDE REPEAT-CONTAINING PROTEIN"/>
    <property type="match status" value="1"/>
</dbReference>
<dbReference type="Pfam" id="PF14432">
    <property type="entry name" value="DYW_deaminase"/>
    <property type="match status" value="1"/>
</dbReference>
<evidence type="ECO:0000313" key="8">
    <source>
        <dbReference type="Proteomes" id="UP000092600"/>
    </source>
</evidence>
<dbReference type="AlphaFoldDB" id="A0A199W0N2"/>
<gene>
    <name evidence="7" type="ORF">ACMD2_09348</name>
</gene>
<evidence type="ECO:0000259" key="5">
    <source>
        <dbReference type="Pfam" id="PF14432"/>
    </source>
</evidence>
<feature type="domain" description="DYW" evidence="5">
    <location>
        <begin position="574"/>
        <end position="667"/>
    </location>
</feature>
<comment type="caution">
    <text evidence="7">The sequence shown here is derived from an EMBL/GenBank/DDBJ whole genome shotgun (WGS) entry which is preliminary data.</text>
</comment>
<proteinExistence type="inferred from homology"/>
<keyword evidence="3" id="KW-0809">Transit peptide</keyword>
<dbReference type="InterPro" id="IPR046848">
    <property type="entry name" value="E_motif"/>
</dbReference>
<name>A0A199W0N2_ANACO</name>
<evidence type="ECO:0000259" key="6">
    <source>
        <dbReference type="Pfam" id="PF23276"/>
    </source>
</evidence>
<dbReference type="InterPro" id="IPR002885">
    <property type="entry name" value="PPR_rpt"/>
</dbReference>
<evidence type="ECO:0000313" key="7">
    <source>
        <dbReference type="EMBL" id="OAY82801.1"/>
    </source>
</evidence>
<feature type="repeat" description="PPR" evidence="4">
    <location>
        <begin position="359"/>
        <end position="393"/>
    </location>
</feature>
<dbReference type="Gene3D" id="1.25.40.10">
    <property type="entry name" value="Tetratricopeptide repeat domain"/>
    <property type="match status" value="4"/>
</dbReference>
<dbReference type="NCBIfam" id="TIGR00756">
    <property type="entry name" value="PPR"/>
    <property type="match status" value="6"/>
</dbReference>
<evidence type="ECO:0000256" key="2">
    <source>
        <dbReference type="ARBA" id="ARBA00022737"/>
    </source>
</evidence>
<comment type="similarity">
    <text evidence="1">Belongs to the PPR family. PCMP-H subfamily.</text>
</comment>
<organism evidence="7 8">
    <name type="scientific">Ananas comosus</name>
    <name type="common">Pineapple</name>
    <name type="synonym">Ananas ananas</name>
    <dbReference type="NCBI Taxonomy" id="4615"/>
    <lineage>
        <taxon>Eukaryota</taxon>
        <taxon>Viridiplantae</taxon>
        <taxon>Streptophyta</taxon>
        <taxon>Embryophyta</taxon>
        <taxon>Tracheophyta</taxon>
        <taxon>Spermatophyta</taxon>
        <taxon>Magnoliopsida</taxon>
        <taxon>Liliopsida</taxon>
        <taxon>Poales</taxon>
        <taxon>Bromeliaceae</taxon>
        <taxon>Bromelioideae</taxon>
        <taxon>Ananas</taxon>
    </lineage>
</organism>
<evidence type="ECO:0000256" key="4">
    <source>
        <dbReference type="PROSITE-ProRule" id="PRU00708"/>
    </source>
</evidence>
<dbReference type="Proteomes" id="UP000092600">
    <property type="component" value="Unassembled WGS sequence"/>
</dbReference>
<dbReference type="Pfam" id="PF20431">
    <property type="entry name" value="E_motif"/>
    <property type="match status" value="1"/>
</dbReference>
<dbReference type="PANTHER" id="PTHR47926:SF344">
    <property type="entry name" value="OS07G0636900 PROTEIN"/>
    <property type="match status" value="1"/>
</dbReference>
<reference evidence="7 8" key="1">
    <citation type="journal article" date="2016" name="DNA Res.">
        <title>The draft genome of MD-2 pineapple using hybrid error correction of long reads.</title>
        <authorList>
            <person name="Redwan R.M."/>
            <person name="Saidin A."/>
            <person name="Kumar S.V."/>
        </authorList>
    </citation>
    <scope>NUCLEOTIDE SEQUENCE [LARGE SCALE GENOMIC DNA]</scope>
    <source>
        <strain evidence="8">cv. MD2</strain>
        <tissue evidence="7">Leaf</tissue>
    </source>
</reference>
<accession>A0A199W0N2</accession>
<dbReference type="InterPro" id="IPR057027">
    <property type="entry name" value="TPR_mt"/>
</dbReference>
<dbReference type="EMBL" id="LSRQ01000443">
    <property type="protein sequence ID" value="OAY82801.1"/>
    <property type="molecule type" value="Genomic_DNA"/>
</dbReference>
<dbReference type="InterPro" id="IPR046849">
    <property type="entry name" value="E2_motif"/>
</dbReference>
<dbReference type="Pfam" id="PF13041">
    <property type="entry name" value="PPR_2"/>
    <property type="match status" value="1"/>
</dbReference>
<dbReference type="GO" id="GO:0008270">
    <property type="term" value="F:zinc ion binding"/>
    <property type="evidence" value="ECO:0007669"/>
    <property type="project" value="InterPro"/>
</dbReference>
<dbReference type="Pfam" id="PF20430">
    <property type="entry name" value="Eplus_motif"/>
    <property type="match status" value="1"/>
</dbReference>
<dbReference type="GO" id="GO:0003729">
    <property type="term" value="F:mRNA binding"/>
    <property type="evidence" value="ECO:0007669"/>
    <property type="project" value="UniProtKB-ARBA"/>
</dbReference>
<feature type="domain" description="Pentatricopeptide repeat-containing protein-mitochondrial" evidence="6">
    <location>
        <begin position="229"/>
        <end position="354"/>
    </location>
</feature>
<evidence type="ECO:0000256" key="3">
    <source>
        <dbReference type="ARBA" id="ARBA00022946"/>
    </source>
</evidence>